<evidence type="ECO:0000313" key="1">
    <source>
        <dbReference type="EMBL" id="OTP72952.1"/>
    </source>
</evidence>
<protein>
    <submittedName>
        <fullName evidence="1">Uncharacterized protein</fullName>
    </submittedName>
</protein>
<organism evidence="1 2">
    <name type="scientific">Caballeronia sordidicola</name>
    <name type="common">Burkholderia sordidicola</name>
    <dbReference type="NCBI Taxonomy" id="196367"/>
    <lineage>
        <taxon>Bacteria</taxon>
        <taxon>Pseudomonadati</taxon>
        <taxon>Pseudomonadota</taxon>
        <taxon>Betaproteobacteria</taxon>
        <taxon>Burkholderiales</taxon>
        <taxon>Burkholderiaceae</taxon>
        <taxon>Caballeronia</taxon>
    </lineage>
</organism>
<name>A0A242MPN6_CABSO</name>
<accession>A0A242MPN6</accession>
<comment type="caution">
    <text evidence="1">The sequence shown here is derived from an EMBL/GenBank/DDBJ whole genome shotgun (WGS) entry which is preliminary data.</text>
</comment>
<evidence type="ECO:0000313" key="2">
    <source>
        <dbReference type="Proteomes" id="UP000195221"/>
    </source>
</evidence>
<gene>
    <name evidence="1" type="ORF">PAMC26577_19155</name>
</gene>
<dbReference type="RefSeq" id="WP_062169247.1">
    <property type="nucleotide sequence ID" value="NZ_MSRG01000051.1"/>
</dbReference>
<dbReference type="EMBL" id="NBTZ01000080">
    <property type="protein sequence ID" value="OTP72952.1"/>
    <property type="molecule type" value="Genomic_DNA"/>
</dbReference>
<proteinExistence type="predicted"/>
<dbReference type="AlphaFoldDB" id="A0A242MPN6"/>
<reference evidence="1 2" key="1">
    <citation type="submission" date="2017-03" db="EMBL/GenBank/DDBJ databases">
        <title>Genome analysis of strain PAMC 26577.</title>
        <authorList>
            <person name="Oh H.-M."/>
            <person name="Yang J.-A."/>
        </authorList>
    </citation>
    <scope>NUCLEOTIDE SEQUENCE [LARGE SCALE GENOMIC DNA]</scope>
    <source>
        <strain evidence="1 2">PAMC 26577</strain>
    </source>
</reference>
<dbReference type="Proteomes" id="UP000195221">
    <property type="component" value="Unassembled WGS sequence"/>
</dbReference>
<sequence>MLNLGEIDLFLQDGKTQMMVKGSASDTLNLDSTHIDNVANGEWSRPVESQVDGVMYRVSEHSATRAELIVRGVQLIVH</sequence>